<dbReference type="Proteomes" id="UP000724874">
    <property type="component" value="Unassembled WGS sequence"/>
</dbReference>
<accession>A0A9P5NLH4</accession>
<feature type="region of interest" description="Disordered" evidence="1">
    <location>
        <begin position="96"/>
        <end position="154"/>
    </location>
</feature>
<dbReference type="EMBL" id="JADNYJ010000074">
    <property type="protein sequence ID" value="KAF8890851.1"/>
    <property type="molecule type" value="Genomic_DNA"/>
</dbReference>
<comment type="caution">
    <text evidence="2">The sequence shown here is derived from an EMBL/GenBank/DDBJ whole genome shotgun (WGS) entry which is preliminary data.</text>
</comment>
<feature type="compositionally biased region" description="Low complexity" evidence="1">
    <location>
        <begin position="112"/>
        <end position="130"/>
    </location>
</feature>
<reference evidence="2" key="1">
    <citation type="submission" date="2020-11" db="EMBL/GenBank/DDBJ databases">
        <authorList>
            <consortium name="DOE Joint Genome Institute"/>
            <person name="Ahrendt S."/>
            <person name="Riley R."/>
            <person name="Andreopoulos W."/>
            <person name="LaButti K."/>
            <person name="Pangilinan J."/>
            <person name="Ruiz-duenas F.J."/>
            <person name="Barrasa J.M."/>
            <person name="Sanchez-Garcia M."/>
            <person name="Camarero S."/>
            <person name="Miyauchi S."/>
            <person name="Serrano A."/>
            <person name="Linde D."/>
            <person name="Babiker R."/>
            <person name="Drula E."/>
            <person name="Ayuso-Fernandez I."/>
            <person name="Pacheco R."/>
            <person name="Padilla G."/>
            <person name="Ferreira P."/>
            <person name="Barriuso J."/>
            <person name="Kellner H."/>
            <person name="Castanera R."/>
            <person name="Alfaro M."/>
            <person name="Ramirez L."/>
            <person name="Pisabarro A.G."/>
            <person name="Kuo A."/>
            <person name="Tritt A."/>
            <person name="Lipzen A."/>
            <person name="He G."/>
            <person name="Yan M."/>
            <person name="Ng V."/>
            <person name="Cullen D."/>
            <person name="Martin F."/>
            <person name="Rosso M.-N."/>
            <person name="Henrissat B."/>
            <person name="Hibbett D."/>
            <person name="Martinez A.T."/>
            <person name="Grigoriev I.V."/>
        </authorList>
    </citation>
    <scope>NUCLEOTIDE SEQUENCE</scope>
    <source>
        <strain evidence="2">AH 44721</strain>
    </source>
</reference>
<dbReference type="AlphaFoldDB" id="A0A9P5NLH4"/>
<organism evidence="2 3">
    <name type="scientific">Gymnopilus junonius</name>
    <name type="common">Spectacular rustgill mushroom</name>
    <name type="synonym">Gymnopilus spectabilis subsp. junonius</name>
    <dbReference type="NCBI Taxonomy" id="109634"/>
    <lineage>
        <taxon>Eukaryota</taxon>
        <taxon>Fungi</taxon>
        <taxon>Dikarya</taxon>
        <taxon>Basidiomycota</taxon>
        <taxon>Agaricomycotina</taxon>
        <taxon>Agaricomycetes</taxon>
        <taxon>Agaricomycetidae</taxon>
        <taxon>Agaricales</taxon>
        <taxon>Agaricineae</taxon>
        <taxon>Hymenogastraceae</taxon>
        <taxon>Gymnopilus</taxon>
    </lineage>
</organism>
<gene>
    <name evidence="2" type="ORF">CPB84DRAFT_1392769</name>
</gene>
<feature type="compositionally biased region" description="Polar residues" evidence="1">
    <location>
        <begin position="35"/>
        <end position="58"/>
    </location>
</feature>
<sequence length="173" mass="17387">MGVPLGVDGDVDEDDDGMGGRLNAGVDGGGVISPYSYSPGPQQMQQNLAQSQPSMSQVGSGASGLGNEALLAGLGGAAAGAAGGALAGGYMNEKRRSYAGQSQPQLQERDYASGAGPSSYNYGNNSSNNPPLTPSDASYPNTGSGSSSAGYYPGLRTHTRLLSDAVPRLVRAR</sequence>
<feature type="region of interest" description="Disordered" evidence="1">
    <location>
        <begin position="1"/>
        <end position="63"/>
    </location>
</feature>
<proteinExistence type="predicted"/>
<evidence type="ECO:0000313" key="3">
    <source>
        <dbReference type="Proteomes" id="UP000724874"/>
    </source>
</evidence>
<evidence type="ECO:0000313" key="2">
    <source>
        <dbReference type="EMBL" id="KAF8890851.1"/>
    </source>
</evidence>
<feature type="compositionally biased region" description="Gly residues" evidence="1">
    <location>
        <begin position="19"/>
        <end position="31"/>
    </location>
</feature>
<protein>
    <submittedName>
        <fullName evidence="2">Uncharacterized protein</fullName>
    </submittedName>
</protein>
<feature type="compositionally biased region" description="Low complexity" evidence="1">
    <location>
        <begin position="143"/>
        <end position="154"/>
    </location>
</feature>
<evidence type="ECO:0000256" key="1">
    <source>
        <dbReference type="SAM" id="MobiDB-lite"/>
    </source>
</evidence>
<keyword evidence="3" id="KW-1185">Reference proteome</keyword>
<name>A0A9P5NLH4_GYMJU</name>